<dbReference type="EMBL" id="CM037628">
    <property type="protein sequence ID" value="KAH7997223.1"/>
    <property type="molecule type" value="Genomic_DNA"/>
</dbReference>
<organism evidence="1 2">
    <name type="scientific">Sphaerodactylus townsendi</name>
    <dbReference type="NCBI Taxonomy" id="933632"/>
    <lineage>
        <taxon>Eukaryota</taxon>
        <taxon>Metazoa</taxon>
        <taxon>Chordata</taxon>
        <taxon>Craniata</taxon>
        <taxon>Vertebrata</taxon>
        <taxon>Euteleostomi</taxon>
        <taxon>Lepidosauria</taxon>
        <taxon>Squamata</taxon>
        <taxon>Bifurcata</taxon>
        <taxon>Gekkota</taxon>
        <taxon>Sphaerodactylidae</taxon>
        <taxon>Sphaerodactylus</taxon>
    </lineage>
</organism>
<proteinExistence type="predicted"/>
<evidence type="ECO:0000313" key="1">
    <source>
        <dbReference type="EMBL" id="KAH7997223.1"/>
    </source>
</evidence>
<name>A0ACB8EWW1_9SAUR</name>
<sequence>MPFRNVSFARWEGGVNKRGRNGEEREPAIGWKGGVQRGYPSLCRPCFVIPCKSVLGTYSVGMISFLSFLAPSSFSWVCTLFLVFLLLPAAPSPPKSLRPPFPSPPPNL</sequence>
<evidence type="ECO:0000313" key="2">
    <source>
        <dbReference type="Proteomes" id="UP000827872"/>
    </source>
</evidence>
<accession>A0ACB8EWW1</accession>
<protein>
    <submittedName>
        <fullName evidence="1">Uncharacterized protein</fullName>
    </submittedName>
</protein>
<dbReference type="Proteomes" id="UP000827872">
    <property type="component" value="Linkage Group LG15"/>
</dbReference>
<comment type="caution">
    <text evidence="1">The sequence shown here is derived from an EMBL/GenBank/DDBJ whole genome shotgun (WGS) entry which is preliminary data.</text>
</comment>
<gene>
    <name evidence="1" type="ORF">K3G42_014164</name>
</gene>
<keyword evidence="2" id="KW-1185">Reference proteome</keyword>
<reference evidence="1" key="1">
    <citation type="submission" date="2021-08" db="EMBL/GenBank/DDBJ databases">
        <title>The first chromosome-level gecko genome reveals the dynamic sex chromosomes of Neotropical dwarf geckos (Sphaerodactylidae: Sphaerodactylus).</title>
        <authorList>
            <person name="Pinto B.J."/>
            <person name="Keating S.E."/>
            <person name="Gamble T."/>
        </authorList>
    </citation>
    <scope>NUCLEOTIDE SEQUENCE</scope>
    <source>
        <strain evidence="1">TG3544</strain>
    </source>
</reference>